<sequence length="106" mass="12042">MYCPLPSLICQLRQKVNIPPSPHHCIRPAPRREGKRSSESSSSIANSSPSSNKEKGKSLGEKKGEKGVEIKFQEELEVATLPVVREDPRRENVVRVFLRFLILKQY</sequence>
<name>A0AAV0CAH7_9ASTE</name>
<proteinExistence type="predicted"/>
<evidence type="ECO:0000313" key="2">
    <source>
        <dbReference type="EMBL" id="CAH9071467.1"/>
    </source>
</evidence>
<protein>
    <submittedName>
        <fullName evidence="2">Uncharacterized protein</fullName>
    </submittedName>
</protein>
<feature type="region of interest" description="Disordered" evidence="1">
    <location>
        <begin position="20"/>
        <end position="64"/>
    </location>
</feature>
<evidence type="ECO:0000313" key="3">
    <source>
        <dbReference type="Proteomes" id="UP001152523"/>
    </source>
</evidence>
<gene>
    <name evidence="2" type="ORF">CEPIT_LOCUS3902</name>
</gene>
<evidence type="ECO:0000256" key="1">
    <source>
        <dbReference type="SAM" id="MobiDB-lite"/>
    </source>
</evidence>
<reference evidence="2" key="1">
    <citation type="submission" date="2022-07" db="EMBL/GenBank/DDBJ databases">
        <authorList>
            <person name="Macas J."/>
            <person name="Novak P."/>
            <person name="Neumann P."/>
        </authorList>
    </citation>
    <scope>NUCLEOTIDE SEQUENCE</scope>
</reference>
<dbReference type="Proteomes" id="UP001152523">
    <property type="component" value="Unassembled WGS sequence"/>
</dbReference>
<accession>A0AAV0CAH7</accession>
<keyword evidence="3" id="KW-1185">Reference proteome</keyword>
<comment type="caution">
    <text evidence="2">The sequence shown here is derived from an EMBL/GenBank/DDBJ whole genome shotgun (WGS) entry which is preliminary data.</text>
</comment>
<feature type="compositionally biased region" description="Basic and acidic residues" evidence="1">
    <location>
        <begin position="52"/>
        <end position="64"/>
    </location>
</feature>
<dbReference type="AlphaFoldDB" id="A0AAV0CAH7"/>
<dbReference type="EMBL" id="CAMAPF010000020">
    <property type="protein sequence ID" value="CAH9071467.1"/>
    <property type="molecule type" value="Genomic_DNA"/>
</dbReference>
<organism evidence="2 3">
    <name type="scientific">Cuscuta epithymum</name>
    <dbReference type="NCBI Taxonomy" id="186058"/>
    <lineage>
        <taxon>Eukaryota</taxon>
        <taxon>Viridiplantae</taxon>
        <taxon>Streptophyta</taxon>
        <taxon>Embryophyta</taxon>
        <taxon>Tracheophyta</taxon>
        <taxon>Spermatophyta</taxon>
        <taxon>Magnoliopsida</taxon>
        <taxon>eudicotyledons</taxon>
        <taxon>Gunneridae</taxon>
        <taxon>Pentapetalae</taxon>
        <taxon>asterids</taxon>
        <taxon>lamiids</taxon>
        <taxon>Solanales</taxon>
        <taxon>Convolvulaceae</taxon>
        <taxon>Cuscuteae</taxon>
        <taxon>Cuscuta</taxon>
        <taxon>Cuscuta subgen. Cuscuta</taxon>
    </lineage>
</organism>
<feature type="compositionally biased region" description="Low complexity" evidence="1">
    <location>
        <begin position="39"/>
        <end position="51"/>
    </location>
</feature>